<evidence type="ECO:0000313" key="2">
    <source>
        <dbReference type="EMBL" id="MED6157995.1"/>
    </source>
</evidence>
<feature type="compositionally biased region" description="Basic residues" evidence="1">
    <location>
        <begin position="83"/>
        <end position="96"/>
    </location>
</feature>
<sequence>MLRLKLEGVKKATVSSLRHPRCSPHHLHRHSFLLRRLLFFFFFFFVRELHHHRCCPHLRHSVAVAVNGSSKGRNEVRREKVSLVRRRSKRGSHHRPPLTSSFRGGCWGSPSLKNTAK</sequence>
<protein>
    <submittedName>
        <fullName evidence="2">Uncharacterized protein</fullName>
    </submittedName>
</protein>
<evidence type="ECO:0000313" key="3">
    <source>
        <dbReference type="Proteomes" id="UP001341840"/>
    </source>
</evidence>
<organism evidence="2 3">
    <name type="scientific">Stylosanthes scabra</name>
    <dbReference type="NCBI Taxonomy" id="79078"/>
    <lineage>
        <taxon>Eukaryota</taxon>
        <taxon>Viridiplantae</taxon>
        <taxon>Streptophyta</taxon>
        <taxon>Embryophyta</taxon>
        <taxon>Tracheophyta</taxon>
        <taxon>Spermatophyta</taxon>
        <taxon>Magnoliopsida</taxon>
        <taxon>eudicotyledons</taxon>
        <taxon>Gunneridae</taxon>
        <taxon>Pentapetalae</taxon>
        <taxon>rosids</taxon>
        <taxon>fabids</taxon>
        <taxon>Fabales</taxon>
        <taxon>Fabaceae</taxon>
        <taxon>Papilionoideae</taxon>
        <taxon>50 kb inversion clade</taxon>
        <taxon>dalbergioids sensu lato</taxon>
        <taxon>Dalbergieae</taxon>
        <taxon>Pterocarpus clade</taxon>
        <taxon>Stylosanthes</taxon>
    </lineage>
</organism>
<dbReference type="EMBL" id="JASCZI010120943">
    <property type="protein sequence ID" value="MED6157995.1"/>
    <property type="molecule type" value="Genomic_DNA"/>
</dbReference>
<name>A0ABU6U9W1_9FABA</name>
<reference evidence="2 3" key="1">
    <citation type="journal article" date="2023" name="Plants (Basel)">
        <title>Bridging the Gap: Combining Genomics and Transcriptomics Approaches to Understand Stylosanthes scabra, an Orphan Legume from the Brazilian Caatinga.</title>
        <authorList>
            <person name="Ferreira-Neto J.R.C."/>
            <person name="da Silva M.D."/>
            <person name="Binneck E."/>
            <person name="de Melo N.F."/>
            <person name="da Silva R.H."/>
            <person name="de Melo A.L.T.M."/>
            <person name="Pandolfi V."/>
            <person name="Bustamante F.O."/>
            <person name="Brasileiro-Vidal A.C."/>
            <person name="Benko-Iseppon A.M."/>
        </authorList>
    </citation>
    <scope>NUCLEOTIDE SEQUENCE [LARGE SCALE GENOMIC DNA]</scope>
    <source>
        <tissue evidence="2">Leaves</tissue>
    </source>
</reference>
<proteinExistence type="predicted"/>
<feature type="compositionally biased region" description="Basic and acidic residues" evidence="1">
    <location>
        <begin position="72"/>
        <end position="82"/>
    </location>
</feature>
<gene>
    <name evidence="2" type="ORF">PIB30_028704</name>
</gene>
<dbReference type="Proteomes" id="UP001341840">
    <property type="component" value="Unassembled WGS sequence"/>
</dbReference>
<feature type="region of interest" description="Disordered" evidence="1">
    <location>
        <begin position="68"/>
        <end position="117"/>
    </location>
</feature>
<accession>A0ABU6U9W1</accession>
<keyword evidence="3" id="KW-1185">Reference proteome</keyword>
<comment type="caution">
    <text evidence="2">The sequence shown here is derived from an EMBL/GenBank/DDBJ whole genome shotgun (WGS) entry which is preliminary data.</text>
</comment>
<evidence type="ECO:0000256" key="1">
    <source>
        <dbReference type="SAM" id="MobiDB-lite"/>
    </source>
</evidence>